<dbReference type="Gene3D" id="3.40.30.10">
    <property type="entry name" value="Glutaredoxin"/>
    <property type="match status" value="2"/>
</dbReference>
<dbReference type="Proteomes" id="UP001530315">
    <property type="component" value="Unassembled WGS sequence"/>
</dbReference>
<sequence>MVGNDPSGCENGDKANASRSFTFQKRHMDVTDHFSKTRIVTFVEPPLLIQTAVLEASAFRGKGATLKTIETMPKTKSSTSVPPLQLKKFRTFEEMLASHNNQYNNDNGRDNHDDTPVAAGVLVDFYSPWCGPCKVMKNELMSIRQHLQSLVRPRRLSQSSTVGDVSGSKGLGIPLEKNTNVDNLCEDGEEGDHSANDAVEVTSADCMDDDRVNGIGCDNDDGEMKGDNMPAGTSTAAATKLMTASTTASDAVGIPVYHIDTNKFPQVGARNNVRGLPTLVLFVDGKEVWRNEGVLSGEDIINSLTRILLQLQKDDE</sequence>
<evidence type="ECO:0000256" key="1">
    <source>
        <dbReference type="ARBA" id="ARBA00023157"/>
    </source>
</evidence>
<evidence type="ECO:0000259" key="2">
    <source>
        <dbReference type="Pfam" id="PF00085"/>
    </source>
</evidence>
<dbReference type="PANTHER" id="PTHR45663">
    <property type="entry name" value="GEO12009P1"/>
    <property type="match status" value="1"/>
</dbReference>
<keyword evidence="1" id="KW-1015">Disulfide bond</keyword>
<dbReference type="SUPFAM" id="SSF52833">
    <property type="entry name" value="Thioredoxin-like"/>
    <property type="match status" value="1"/>
</dbReference>
<dbReference type="InterPro" id="IPR013766">
    <property type="entry name" value="Thioredoxin_domain"/>
</dbReference>
<dbReference type="InterPro" id="IPR017937">
    <property type="entry name" value="Thioredoxin_CS"/>
</dbReference>
<dbReference type="PROSITE" id="PS00194">
    <property type="entry name" value="THIOREDOXIN_1"/>
    <property type="match status" value="1"/>
</dbReference>
<dbReference type="Pfam" id="PF00085">
    <property type="entry name" value="Thioredoxin"/>
    <property type="match status" value="2"/>
</dbReference>
<dbReference type="AlphaFoldDB" id="A0ABD3Q1F4"/>
<dbReference type="EMBL" id="JALLAZ020000488">
    <property type="protein sequence ID" value="KAL3794015.1"/>
    <property type="molecule type" value="Genomic_DNA"/>
</dbReference>
<accession>A0ABD3Q1F4</accession>
<reference evidence="3 4" key="1">
    <citation type="submission" date="2024-10" db="EMBL/GenBank/DDBJ databases">
        <title>Updated reference genomes for cyclostephanoid diatoms.</title>
        <authorList>
            <person name="Roberts W.R."/>
            <person name="Alverson A.J."/>
        </authorList>
    </citation>
    <scope>NUCLEOTIDE SEQUENCE [LARGE SCALE GENOMIC DNA]</scope>
    <source>
        <strain evidence="3 4">AJA276-08</strain>
    </source>
</reference>
<proteinExistence type="predicted"/>
<keyword evidence="4" id="KW-1185">Reference proteome</keyword>
<protein>
    <recommendedName>
        <fullName evidence="2">Thioredoxin domain-containing protein</fullName>
    </recommendedName>
</protein>
<comment type="caution">
    <text evidence="3">The sequence shown here is derived from an EMBL/GenBank/DDBJ whole genome shotgun (WGS) entry which is preliminary data.</text>
</comment>
<dbReference type="InterPro" id="IPR036249">
    <property type="entry name" value="Thioredoxin-like_sf"/>
</dbReference>
<dbReference type="CDD" id="cd02947">
    <property type="entry name" value="TRX_family"/>
    <property type="match status" value="1"/>
</dbReference>
<gene>
    <name evidence="3" type="ORF">ACHAW5_004300</name>
</gene>
<feature type="domain" description="Thioredoxin" evidence="2">
    <location>
        <begin position="239"/>
        <end position="304"/>
    </location>
</feature>
<dbReference type="PRINTS" id="PR00421">
    <property type="entry name" value="THIOREDOXIN"/>
</dbReference>
<dbReference type="PANTHER" id="PTHR45663:SF15">
    <property type="entry name" value="THIOREDOXIN Y1, CHLOROPLASTIC"/>
    <property type="match status" value="1"/>
</dbReference>
<name>A0ABD3Q1F4_9STRA</name>
<organism evidence="3 4">
    <name type="scientific">Stephanodiscus triporus</name>
    <dbReference type="NCBI Taxonomy" id="2934178"/>
    <lineage>
        <taxon>Eukaryota</taxon>
        <taxon>Sar</taxon>
        <taxon>Stramenopiles</taxon>
        <taxon>Ochrophyta</taxon>
        <taxon>Bacillariophyta</taxon>
        <taxon>Coscinodiscophyceae</taxon>
        <taxon>Thalassiosirophycidae</taxon>
        <taxon>Stephanodiscales</taxon>
        <taxon>Stephanodiscaceae</taxon>
        <taxon>Stephanodiscus</taxon>
    </lineage>
</organism>
<dbReference type="CDD" id="cd02961">
    <property type="entry name" value="PDI_a_family"/>
    <property type="match status" value="1"/>
</dbReference>
<evidence type="ECO:0000313" key="3">
    <source>
        <dbReference type="EMBL" id="KAL3794015.1"/>
    </source>
</evidence>
<evidence type="ECO:0000313" key="4">
    <source>
        <dbReference type="Proteomes" id="UP001530315"/>
    </source>
</evidence>
<feature type="domain" description="Thioredoxin" evidence="2">
    <location>
        <begin position="120"/>
        <end position="149"/>
    </location>
</feature>